<name>A0A1A8DKI0_NOTKA</name>
<protein>
    <submittedName>
        <fullName evidence="1">Aryl hydrocarbon receptor</fullName>
    </submittedName>
</protein>
<gene>
    <name evidence="1" type="primary">OLA.329</name>
</gene>
<sequence length="72" mass="7894">TKSSLTSTTLCRARRRSRAIHQTLTRARTSHSSQVLCPWSPPAPDSPSFSCHSRCSSTSSLPHFLEQSVPAI</sequence>
<dbReference type="AlphaFoldDB" id="A0A1A8DKI0"/>
<reference evidence="1" key="1">
    <citation type="submission" date="2016-05" db="EMBL/GenBank/DDBJ databases">
        <authorList>
            <person name="Lavstsen T."/>
            <person name="Jespersen J.S."/>
        </authorList>
    </citation>
    <scope>NUCLEOTIDE SEQUENCE</scope>
    <source>
        <tissue evidence="1">Brain</tissue>
    </source>
</reference>
<proteinExistence type="predicted"/>
<organism evidence="1">
    <name type="scientific">Nothobranchius kadleci</name>
    <name type="common">African annual killifish</name>
    <dbReference type="NCBI Taxonomy" id="1051664"/>
    <lineage>
        <taxon>Eukaryota</taxon>
        <taxon>Metazoa</taxon>
        <taxon>Chordata</taxon>
        <taxon>Craniata</taxon>
        <taxon>Vertebrata</taxon>
        <taxon>Euteleostomi</taxon>
        <taxon>Actinopterygii</taxon>
        <taxon>Neopterygii</taxon>
        <taxon>Teleostei</taxon>
        <taxon>Neoteleostei</taxon>
        <taxon>Acanthomorphata</taxon>
        <taxon>Ovalentaria</taxon>
        <taxon>Atherinomorphae</taxon>
        <taxon>Cyprinodontiformes</taxon>
        <taxon>Nothobranchiidae</taxon>
        <taxon>Nothobranchius</taxon>
    </lineage>
</organism>
<dbReference type="EMBL" id="HAEA01006052">
    <property type="protein sequence ID" value="SBQ34532.1"/>
    <property type="molecule type" value="Transcribed_RNA"/>
</dbReference>
<keyword evidence="1" id="KW-0675">Receptor</keyword>
<accession>A0A1A8DKI0</accession>
<evidence type="ECO:0000313" key="1">
    <source>
        <dbReference type="EMBL" id="SBQ34532.1"/>
    </source>
</evidence>
<feature type="non-terminal residue" evidence="1">
    <location>
        <position position="1"/>
    </location>
</feature>
<reference evidence="1" key="2">
    <citation type="submission" date="2016-06" db="EMBL/GenBank/DDBJ databases">
        <title>The genome of a short-lived fish provides insights into sex chromosome evolution and the genetic control of aging.</title>
        <authorList>
            <person name="Reichwald K."/>
            <person name="Felder M."/>
            <person name="Petzold A."/>
            <person name="Koch P."/>
            <person name="Groth M."/>
            <person name="Platzer M."/>
        </authorList>
    </citation>
    <scope>NUCLEOTIDE SEQUENCE</scope>
    <source>
        <tissue evidence="1">Brain</tissue>
    </source>
</reference>